<evidence type="ECO:0000259" key="17">
    <source>
        <dbReference type="PROSITE" id="PS50812"/>
    </source>
</evidence>
<dbReference type="InterPro" id="IPR013083">
    <property type="entry name" value="Znf_RING/FYVE/PHD"/>
</dbReference>
<comment type="subcellular location">
    <subcellularLocation>
        <location evidence="1">Nucleus</location>
    </subcellularLocation>
</comment>
<evidence type="ECO:0000256" key="4">
    <source>
        <dbReference type="ARBA" id="ARBA00022691"/>
    </source>
</evidence>
<feature type="domain" description="PHD-type" evidence="15">
    <location>
        <begin position="520"/>
        <end position="571"/>
    </location>
</feature>
<dbReference type="GO" id="GO:0006357">
    <property type="term" value="P:regulation of transcription by RNA polymerase II"/>
    <property type="evidence" value="ECO:0007669"/>
    <property type="project" value="TreeGrafter"/>
</dbReference>
<dbReference type="InterPro" id="IPR000313">
    <property type="entry name" value="PWWP_dom"/>
</dbReference>
<dbReference type="GO" id="GO:0032259">
    <property type="term" value="P:methylation"/>
    <property type="evidence" value="ECO:0007669"/>
    <property type="project" value="UniProtKB-KW"/>
</dbReference>
<keyword evidence="5" id="KW-0479">Metal-binding</keyword>
<dbReference type="Pfam" id="PF00855">
    <property type="entry name" value="PWWP"/>
    <property type="match status" value="1"/>
</dbReference>
<dbReference type="InterPro" id="IPR034732">
    <property type="entry name" value="EPHD"/>
</dbReference>
<dbReference type="PROSITE" id="PS51805">
    <property type="entry name" value="EPHD"/>
    <property type="match status" value="1"/>
</dbReference>
<evidence type="ECO:0000259" key="18">
    <source>
        <dbReference type="PROSITE" id="PS50868"/>
    </source>
</evidence>
<evidence type="ECO:0000259" key="16">
    <source>
        <dbReference type="PROSITE" id="PS50280"/>
    </source>
</evidence>
<dbReference type="PROSITE" id="PS50016">
    <property type="entry name" value="ZF_PHD_2"/>
    <property type="match status" value="2"/>
</dbReference>
<dbReference type="FunFam" id="2.170.270.10:FF:000058">
    <property type="entry name" value="Histone-lysine N-methyltransferase"/>
    <property type="match status" value="1"/>
</dbReference>
<evidence type="ECO:0000256" key="13">
    <source>
        <dbReference type="PROSITE-ProRule" id="PRU00146"/>
    </source>
</evidence>
<dbReference type="PROSITE" id="PS01359">
    <property type="entry name" value="ZF_PHD_1"/>
    <property type="match status" value="1"/>
</dbReference>
<evidence type="ECO:0000256" key="9">
    <source>
        <dbReference type="ARBA" id="ARBA00022853"/>
    </source>
</evidence>
<feature type="compositionally biased region" description="Low complexity" evidence="14">
    <location>
        <begin position="97"/>
        <end position="107"/>
    </location>
</feature>
<sequence>MMLIKRDSRTQITSLKRCKAEGPASPSGDGPMAGVDEPFKKKMRQDTVQLAPATSACGAGVQVEAVGRSTRTRARVVPSRFKDSVLVDGDNKEKSSSKSVSGIDSGKNAGKSSNANMDLVPKSSKSKSLMPKHVNNSENEESRMEERVLGSKKRDDQSLVEELEIGEVIWAKSSKASPPWPAIVIEPREHAPEVVLNALVPGAVCVMYFGHSANGNRDYGWVKAGMIFPFLDNVDRFQGQKLGKLKARFVDAIEEAFLAYHGFFELGSYSEGPECSEPADMAPVSSDGHHVSSNDGNRTCKGCGRSISLTKNKKSEFDQSLCIACRKLYKERRYCGVCERVWYDTDGGSFIQCDGCEIWVHSECIKTHTEEELKNIKYFCPACMAKGKMKTASVTPSHVDNNRCEEKTLEVELKDTIPVYLEQYEGLYLRSEHMILCNCNQCNGTKLTPARFESHTGSRRKNWKIIVKVKGTDMKLDDLLNGKKPCVVKSTQRSAPITMKQKVEELLQEPYMPVHARWTTERCAICRWIEDWDYNKIIICNRCQVAVHQECYGATDVNDLTSWVCRACEDPKLKRNCCLCPIKGGALKRTDVSDFWVHVTCTWFQPKMTFPNPNTMEPAVGILSVPLDSFKKMCVICEQVHGACTKCCECNVSYHAMCASRAGYRMELHTYVSHGKQISRFDSYCPNHGRASKNNALVLLTKDEVFSSMRSETNNAKVSCSRLVRRDMEMQSTTCQEVDLPSTSSEEACARCRVYQKKDNKFIFQRRTREEAVPHRTMGPRQHSLEAIESLNIHPKELDPKNFSTFDERLQYLKKNENHRVCCGKSGIHGWGLFARRPIQGGEMIIEYRGERIRCSVSDAREARYRAENKDCYLFRISEEFVLDATRKGNVARLINHSCQPNCYARIMTLNETNRIVFVAKEDIPAGQELTFDYMFNTDESDENRVKCLCQAPNCRGYMA</sequence>
<dbReference type="InterPro" id="IPR025780">
    <property type="entry name" value="Hist-Lys_N-MeTrfase_ATX"/>
</dbReference>
<gene>
    <name evidence="20" type="ORF">LUZ62_031024</name>
</gene>
<feature type="compositionally biased region" description="Basic and acidic residues" evidence="14">
    <location>
        <begin position="87"/>
        <end position="96"/>
    </location>
</feature>
<evidence type="ECO:0000259" key="15">
    <source>
        <dbReference type="PROSITE" id="PS50016"/>
    </source>
</evidence>
<evidence type="ECO:0000256" key="3">
    <source>
        <dbReference type="ARBA" id="ARBA00022679"/>
    </source>
</evidence>
<protein>
    <submittedName>
        <fullName evidence="20">Histone-lysine N-methyltransferase</fullName>
    </submittedName>
</protein>
<keyword evidence="9" id="KW-0156">Chromatin regulator</keyword>
<dbReference type="Gene3D" id="2.30.30.140">
    <property type="match status" value="1"/>
</dbReference>
<dbReference type="Proteomes" id="UP001140206">
    <property type="component" value="Chromosome 1"/>
</dbReference>
<evidence type="ECO:0000256" key="2">
    <source>
        <dbReference type="ARBA" id="ARBA00022603"/>
    </source>
</evidence>
<feature type="domain" description="SET" evidence="16">
    <location>
        <begin position="819"/>
        <end position="935"/>
    </location>
</feature>
<dbReference type="Gene3D" id="2.170.270.10">
    <property type="entry name" value="SET domain"/>
    <property type="match status" value="1"/>
</dbReference>
<comment type="function">
    <text evidence="12">Histone methyltransferase.</text>
</comment>
<dbReference type="SMART" id="SM00317">
    <property type="entry name" value="SET"/>
    <property type="match status" value="1"/>
</dbReference>
<dbReference type="Gene3D" id="3.30.40.10">
    <property type="entry name" value="Zinc/RING finger domain, C3HC4 (zinc finger)"/>
    <property type="match status" value="2"/>
</dbReference>
<dbReference type="SUPFAM" id="SSF63748">
    <property type="entry name" value="Tudor/PWWP/MBT"/>
    <property type="match status" value="1"/>
</dbReference>
<dbReference type="PROSITE" id="PS51566">
    <property type="entry name" value="SAM_MT43_TRX_MLL"/>
    <property type="match status" value="1"/>
</dbReference>
<organism evidence="20 21">
    <name type="scientific">Rhynchospora pubera</name>
    <dbReference type="NCBI Taxonomy" id="906938"/>
    <lineage>
        <taxon>Eukaryota</taxon>
        <taxon>Viridiplantae</taxon>
        <taxon>Streptophyta</taxon>
        <taxon>Embryophyta</taxon>
        <taxon>Tracheophyta</taxon>
        <taxon>Spermatophyta</taxon>
        <taxon>Magnoliopsida</taxon>
        <taxon>Liliopsida</taxon>
        <taxon>Poales</taxon>
        <taxon>Cyperaceae</taxon>
        <taxon>Cyperoideae</taxon>
        <taxon>Rhynchosporeae</taxon>
        <taxon>Rhynchospora</taxon>
    </lineage>
</organism>
<dbReference type="AlphaFoldDB" id="A0AAV8HKQ1"/>
<dbReference type="PROSITE" id="PS50280">
    <property type="entry name" value="SET"/>
    <property type="match status" value="1"/>
</dbReference>
<dbReference type="PROSITE" id="PS50868">
    <property type="entry name" value="POST_SET"/>
    <property type="match status" value="1"/>
</dbReference>
<feature type="domain" description="PHD-type" evidence="15">
    <location>
        <begin position="332"/>
        <end position="386"/>
    </location>
</feature>
<dbReference type="Pfam" id="PF13831">
    <property type="entry name" value="PHD_2"/>
    <property type="match status" value="1"/>
</dbReference>
<dbReference type="EMBL" id="JAMFTS010000001">
    <property type="protein sequence ID" value="KAJ4818458.1"/>
    <property type="molecule type" value="Genomic_DNA"/>
</dbReference>
<dbReference type="InterPro" id="IPR042011">
    <property type="entry name" value="ATX3/4/5_PHD"/>
</dbReference>
<keyword evidence="2" id="KW-0489">Methyltransferase</keyword>
<keyword evidence="10" id="KW-0539">Nucleus</keyword>
<comment type="caution">
    <text evidence="20">The sequence shown here is derived from an EMBL/GenBank/DDBJ whole genome shotgun (WGS) entry which is preliminary data.</text>
</comment>
<comment type="catalytic activity">
    <reaction evidence="11">
        <text>L-lysyl-[histone] + S-adenosyl-L-methionine = N(6)-methyl-L-lysyl-[histone] + S-adenosyl-L-homocysteine + H(+)</text>
        <dbReference type="Rhea" id="RHEA:10024"/>
        <dbReference type="Rhea" id="RHEA-COMP:9845"/>
        <dbReference type="Rhea" id="RHEA-COMP:9846"/>
        <dbReference type="ChEBI" id="CHEBI:15378"/>
        <dbReference type="ChEBI" id="CHEBI:29969"/>
        <dbReference type="ChEBI" id="CHEBI:57856"/>
        <dbReference type="ChEBI" id="CHEBI:59789"/>
        <dbReference type="ChEBI" id="CHEBI:61929"/>
    </reaction>
</comment>
<evidence type="ECO:0000256" key="8">
    <source>
        <dbReference type="ARBA" id="ARBA00022833"/>
    </source>
</evidence>
<evidence type="ECO:0000313" key="21">
    <source>
        <dbReference type="Proteomes" id="UP001140206"/>
    </source>
</evidence>
<evidence type="ECO:0000256" key="5">
    <source>
        <dbReference type="ARBA" id="ARBA00022723"/>
    </source>
</evidence>
<dbReference type="InterPro" id="IPR019787">
    <property type="entry name" value="Znf_PHD-finger"/>
</dbReference>
<reference evidence="20" key="1">
    <citation type="submission" date="2022-08" db="EMBL/GenBank/DDBJ databases">
        <authorList>
            <person name="Marques A."/>
        </authorList>
    </citation>
    <scope>NUCLEOTIDE SEQUENCE</scope>
    <source>
        <strain evidence="20">RhyPub2mFocal</strain>
        <tissue evidence="20">Leaves</tissue>
    </source>
</reference>
<evidence type="ECO:0000256" key="6">
    <source>
        <dbReference type="ARBA" id="ARBA00022737"/>
    </source>
</evidence>
<evidence type="ECO:0000256" key="12">
    <source>
        <dbReference type="ARBA" id="ARBA00054897"/>
    </source>
</evidence>
<evidence type="ECO:0000256" key="14">
    <source>
        <dbReference type="SAM" id="MobiDB-lite"/>
    </source>
</evidence>
<keyword evidence="4" id="KW-0949">S-adenosyl-L-methionine</keyword>
<dbReference type="GO" id="GO:0006325">
    <property type="term" value="P:chromatin organization"/>
    <property type="evidence" value="ECO:0007669"/>
    <property type="project" value="UniProtKB-KW"/>
</dbReference>
<dbReference type="InterPro" id="IPR011011">
    <property type="entry name" value="Znf_FYVE_PHD"/>
</dbReference>
<dbReference type="InterPro" id="IPR050701">
    <property type="entry name" value="Histone_Mod_Regulator"/>
</dbReference>
<dbReference type="InterPro" id="IPR001214">
    <property type="entry name" value="SET_dom"/>
</dbReference>
<evidence type="ECO:0000256" key="7">
    <source>
        <dbReference type="ARBA" id="ARBA00022771"/>
    </source>
</evidence>
<dbReference type="SMART" id="SM00249">
    <property type="entry name" value="PHD"/>
    <property type="match status" value="3"/>
</dbReference>
<evidence type="ECO:0000259" key="19">
    <source>
        <dbReference type="PROSITE" id="PS51805"/>
    </source>
</evidence>
<dbReference type="CDD" id="cd10518">
    <property type="entry name" value="SET_SETD1-like"/>
    <property type="match status" value="1"/>
</dbReference>
<keyword evidence="6" id="KW-0677">Repeat</keyword>
<dbReference type="CDD" id="cd20143">
    <property type="entry name" value="PWWP_AtATX3-like"/>
    <property type="match status" value="1"/>
</dbReference>
<evidence type="ECO:0000256" key="11">
    <source>
        <dbReference type="ARBA" id="ARBA00052314"/>
    </source>
</evidence>
<dbReference type="Pfam" id="PF00856">
    <property type="entry name" value="SET"/>
    <property type="match status" value="1"/>
</dbReference>
<dbReference type="SUPFAM" id="SSF82199">
    <property type="entry name" value="SET domain"/>
    <property type="match status" value="1"/>
</dbReference>
<dbReference type="Pfam" id="PF13832">
    <property type="entry name" value="zf-HC5HC2H_2"/>
    <property type="match status" value="1"/>
</dbReference>
<dbReference type="CDD" id="cd15495">
    <property type="entry name" value="PHD_ATX3_4_5_like"/>
    <property type="match status" value="1"/>
</dbReference>
<feature type="region of interest" description="Disordered" evidence="14">
    <location>
        <begin position="87"/>
        <end position="153"/>
    </location>
</feature>
<keyword evidence="3" id="KW-0808">Transferase</keyword>
<feature type="domain" description="PWWP" evidence="17">
    <location>
        <begin position="165"/>
        <end position="233"/>
    </location>
</feature>
<proteinExistence type="predicted"/>
<dbReference type="InterPro" id="IPR003616">
    <property type="entry name" value="Post-SET_dom"/>
</dbReference>
<dbReference type="GO" id="GO:0008168">
    <property type="term" value="F:methyltransferase activity"/>
    <property type="evidence" value="ECO:0007669"/>
    <property type="project" value="UniProtKB-KW"/>
</dbReference>
<dbReference type="SUPFAM" id="SSF57903">
    <property type="entry name" value="FYVE/PHD zinc finger"/>
    <property type="match status" value="2"/>
</dbReference>
<evidence type="ECO:0000256" key="10">
    <source>
        <dbReference type="ARBA" id="ARBA00023242"/>
    </source>
</evidence>
<dbReference type="CDD" id="cd15489">
    <property type="entry name" value="PHD_SF"/>
    <property type="match status" value="1"/>
</dbReference>
<dbReference type="PANTHER" id="PTHR13793:SF132">
    <property type="entry name" value="HISTONE-LYSINE N-METHYLTRANSFERASE ATX5"/>
    <property type="match status" value="1"/>
</dbReference>
<name>A0AAV8HKQ1_9POAL</name>
<feature type="region of interest" description="Disordered" evidence="14">
    <location>
        <begin position="1"/>
        <end position="48"/>
    </location>
</feature>
<dbReference type="GO" id="GO:0048188">
    <property type="term" value="C:Set1C/COMPASS complex"/>
    <property type="evidence" value="ECO:0007669"/>
    <property type="project" value="UniProtKB-ARBA"/>
</dbReference>
<feature type="domain" description="PHD-type" evidence="19">
    <location>
        <begin position="574"/>
        <end position="689"/>
    </location>
</feature>
<dbReference type="FunFam" id="3.30.40.10:FF:000464">
    <property type="entry name" value="Histone-lysine N-methyltransferase"/>
    <property type="match status" value="1"/>
</dbReference>
<keyword evidence="8" id="KW-0862">Zinc</keyword>
<dbReference type="PANTHER" id="PTHR13793">
    <property type="entry name" value="PHD FINGER PROTEINS"/>
    <property type="match status" value="1"/>
</dbReference>
<dbReference type="Pfam" id="PF00628">
    <property type="entry name" value="PHD"/>
    <property type="match status" value="1"/>
</dbReference>
<feature type="domain" description="Post-SET" evidence="18">
    <location>
        <begin position="944"/>
        <end position="960"/>
    </location>
</feature>
<accession>A0AAV8HKQ1</accession>
<keyword evidence="7 13" id="KW-0863">Zinc-finger</keyword>
<feature type="compositionally biased region" description="Basic and acidic residues" evidence="14">
    <location>
        <begin position="140"/>
        <end position="153"/>
    </location>
</feature>
<keyword evidence="21" id="KW-1185">Reference proteome</keyword>
<dbReference type="InterPro" id="IPR019786">
    <property type="entry name" value="Zinc_finger_PHD-type_CS"/>
</dbReference>
<dbReference type="InterPro" id="IPR001965">
    <property type="entry name" value="Znf_PHD"/>
</dbReference>
<dbReference type="InterPro" id="IPR046341">
    <property type="entry name" value="SET_dom_sf"/>
</dbReference>
<dbReference type="PROSITE" id="PS50812">
    <property type="entry name" value="PWWP"/>
    <property type="match status" value="1"/>
</dbReference>
<dbReference type="GO" id="GO:0008270">
    <property type="term" value="F:zinc ion binding"/>
    <property type="evidence" value="ECO:0007669"/>
    <property type="project" value="UniProtKB-KW"/>
</dbReference>
<evidence type="ECO:0000256" key="1">
    <source>
        <dbReference type="ARBA" id="ARBA00004123"/>
    </source>
</evidence>
<evidence type="ECO:0000313" key="20">
    <source>
        <dbReference type="EMBL" id="KAJ4818458.1"/>
    </source>
</evidence>